<dbReference type="GO" id="GO:0043190">
    <property type="term" value="C:ATP-binding cassette (ABC) transporter complex"/>
    <property type="evidence" value="ECO:0007669"/>
    <property type="project" value="InterPro"/>
</dbReference>
<reference evidence="2 3" key="1">
    <citation type="journal article" date="2021" name="Int. J. Syst. Evol. Microbiol.">
        <title>Halobaculum halophilum sp. nov. and Halobaculum salinum sp. nov., isolated from salt lake and saline soil.</title>
        <authorList>
            <person name="Cui H.L."/>
            <person name="Shi X.W."/>
            <person name="Yin X.M."/>
            <person name="Yang X.Y."/>
            <person name="Hou J."/>
            <person name="Zhu L."/>
        </authorList>
    </citation>
    <scope>NUCLEOTIDE SEQUENCE [LARGE SCALE GENOMIC DNA]</scope>
    <source>
        <strain evidence="2 3">NBRC 109044</strain>
    </source>
</reference>
<dbReference type="Proteomes" id="UP000826254">
    <property type="component" value="Plasmid unnamed2"/>
</dbReference>
<dbReference type="GO" id="GO:0022857">
    <property type="term" value="F:transmembrane transporter activity"/>
    <property type="evidence" value="ECO:0007669"/>
    <property type="project" value="InterPro"/>
</dbReference>
<sequence>MGRGTEEPSNVRVGSKSFPEQRVLGYLAYHGLQSVEGIQVVNEIGYGNSRENWEATRTGIKDLYWEYTGTAWSRLPPRRDERITDPDRLYRLVSEDARSQGVRMAPPAPFSNGYVLIADRDWSERTGVTTISEFATHVGSGDTDFGVALNEDFYHRSDGWSGLVEYYGIGSESKETLESGTFIITSVGITYELLSDDRVQVASGFDTDPQLESRSFVTLRDDREYFLPYQPSPTAHAPTIEEHPGIFDHLRPIVSALDKPTIRRLTRRVIMEDESPSTVARSYLNEIGVVG</sequence>
<dbReference type="GeneID" id="67179872"/>
<dbReference type="InterPro" id="IPR007210">
    <property type="entry name" value="ABC_Gly_betaine_transp_sub-bd"/>
</dbReference>
<evidence type="ECO:0000259" key="1">
    <source>
        <dbReference type="Pfam" id="PF04069"/>
    </source>
</evidence>
<feature type="domain" description="ABC-type glycine betaine transport system substrate-binding" evidence="1">
    <location>
        <begin position="10"/>
        <end position="286"/>
    </location>
</feature>
<dbReference type="SUPFAM" id="SSF53850">
    <property type="entry name" value="Periplasmic binding protein-like II"/>
    <property type="match status" value="1"/>
</dbReference>
<evidence type="ECO:0000313" key="2">
    <source>
        <dbReference type="EMBL" id="QZP39677.1"/>
    </source>
</evidence>
<keyword evidence="2" id="KW-0614">Plasmid</keyword>
<name>A0A8T8WIL8_9EURY</name>
<dbReference type="Gene3D" id="3.40.190.120">
    <property type="entry name" value="Osmoprotection protein (prox), domain 2"/>
    <property type="match status" value="1"/>
</dbReference>
<accession>A0A8T8WIL8</accession>
<proteinExistence type="predicted"/>
<dbReference type="Gene3D" id="3.40.190.10">
    <property type="entry name" value="Periplasmic binding protein-like II"/>
    <property type="match status" value="1"/>
</dbReference>
<protein>
    <recommendedName>
        <fullName evidence="1">ABC-type glycine betaine transport system substrate-binding domain-containing protein</fullName>
    </recommendedName>
</protein>
<dbReference type="EMBL" id="CP081960">
    <property type="protein sequence ID" value="QZP39677.1"/>
    <property type="molecule type" value="Genomic_DNA"/>
</dbReference>
<dbReference type="RefSeq" id="WP_222609426.1">
    <property type="nucleotide sequence ID" value="NZ_CP081960.1"/>
</dbReference>
<dbReference type="Pfam" id="PF04069">
    <property type="entry name" value="OpuAC"/>
    <property type="match status" value="1"/>
</dbReference>
<gene>
    <name evidence="2" type="ORF">K6T50_16980</name>
</gene>
<dbReference type="AlphaFoldDB" id="A0A8T8WIL8"/>
<dbReference type="KEGG" id="hmp:K6T50_16980"/>
<geneLocation type="plasmid" evidence="2 3">
    <name>unnamed2</name>
</geneLocation>
<organism evidence="2 3">
    <name type="scientific">Halobaculum magnesiiphilum</name>
    <dbReference type="NCBI Taxonomy" id="1017351"/>
    <lineage>
        <taxon>Archaea</taxon>
        <taxon>Methanobacteriati</taxon>
        <taxon>Methanobacteriota</taxon>
        <taxon>Stenosarchaea group</taxon>
        <taxon>Halobacteria</taxon>
        <taxon>Halobacteriales</taxon>
        <taxon>Haloferacaceae</taxon>
        <taxon>Halobaculum</taxon>
    </lineage>
</organism>
<keyword evidence="3" id="KW-1185">Reference proteome</keyword>
<evidence type="ECO:0000313" key="3">
    <source>
        <dbReference type="Proteomes" id="UP000826254"/>
    </source>
</evidence>